<dbReference type="Pfam" id="PF00857">
    <property type="entry name" value="Isochorismatase"/>
    <property type="match status" value="1"/>
</dbReference>
<evidence type="ECO:0000313" key="3">
    <source>
        <dbReference type="EMBL" id="TPX55641.1"/>
    </source>
</evidence>
<protein>
    <recommendedName>
        <fullName evidence="2">Isochorismatase-like domain-containing protein</fullName>
    </recommendedName>
</protein>
<keyword evidence="4" id="KW-1185">Reference proteome</keyword>
<dbReference type="PANTHER" id="PTHR14119">
    <property type="entry name" value="HYDROLASE"/>
    <property type="match status" value="1"/>
</dbReference>
<reference evidence="3 4" key="1">
    <citation type="journal article" date="2019" name="Sci. Rep.">
        <title>Comparative genomics of chytrid fungi reveal insights into the obligate biotrophic and pathogenic lifestyle of Synchytrium endobioticum.</title>
        <authorList>
            <person name="van de Vossenberg B.T.L.H."/>
            <person name="Warris S."/>
            <person name="Nguyen H.D.T."/>
            <person name="van Gent-Pelzer M.P.E."/>
            <person name="Joly D.L."/>
            <person name="van de Geest H.C."/>
            <person name="Bonants P.J.M."/>
            <person name="Smith D.S."/>
            <person name="Levesque C.A."/>
            <person name="van der Lee T.A.J."/>
        </authorList>
    </citation>
    <scope>NUCLEOTIDE SEQUENCE [LARGE SCALE GENOMIC DNA]</scope>
    <source>
        <strain evidence="3 4">CBS 809.83</strain>
    </source>
</reference>
<dbReference type="PANTHER" id="PTHR14119:SF3">
    <property type="entry name" value="ISOCHORISMATASE DOMAIN-CONTAINING PROTEIN 2"/>
    <property type="match status" value="1"/>
</dbReference>
<dbReference type="Gene3D" id="3.40.50.850">
    <property type="entry name" value="Isochorismatase-like"/>
    <property type="match status" value="1"/>
</dbReference>
<name>A0A507DVZ1_9FUNG</name>
<dbReference type="InterPro" id="IPR036380">
    <property type="entry name" value="Isochorismatase-like_sf"/>
</dbReference>
<dbReference type="InterPro" id="IPR050993">
    <property type="entry name" value="Isochorismatase_domain"/>
</dbReference>
<comment type="caution">
    <text evidence="3">The sequence shown here is derived from an EMBL/GenBank/DDBJ whole genome shotgun (WGS) entry which is preliminary data.</text>
</comment>
<sequence>MSASSILGRAAGRAARPLLPLKPSSTAFLVCDIQERFRDHIWNYPHVISTATKMLDAATLLDIPVIVTEQNPKALGKTVHELDVSKAHVFAKTKFSMYVPEVQALLEKLTGPRAAVLFGIESHVCVMQTALELLDNDYHVIVLADGVSSMNRGEVTIALARLRAAGATVATSESILFQLMGDAANEKFRDLSKLVKKHQQTSKSALDALVSSNL</sequence>
<feature type="domain" description="Isochorismatase-like" evidence="2">
    <location>
        <begin position="26"/>
        <end position="173"/>
    </location>
</feature>
<comment type="similarity">
    <text evidence="1">Belongs to the isochorismatase family.</text>
</comment>
<organism evidence="3 4">
    <name type="scientific">Powellomyces hirtus</name>
    <dbReference type="NCBI Taxonomy" id="109895"/>
    <lineage>
        <taxon>Eukaryota</taxon>
        <taxon>Fungi</taxon>
        <taxon>Fungi incertae sedis</taxon>
        <taxon>Chytridiomycota</taxon>
        <taxon>Chytridiomycota incertae sedis</taxon>
        <taxon>Chytridiomycetes</taxon>
        <taxon>Spizellomycetales</taxon>
        <taxon>Powellomycetaceae</taxon>
        <taxon>Powellomyces</taxon>
    </lineage>
</organism>
<dbReference type="STRING" id="109895.A0A507DVZ1"/>
<dbReference type="EMBL" id="QEAQ01000101">
    <property type="protein sequence ID" value="TPX55641.1"/>
    <property type="molecule type" value="Genomic_DNA"/>
</dbReference>
<dbReference type="AlphaFoldDB" id="A0A507DVZ1"/>
<evidence type="ECO:0000313" key="4">
    <source>
        <dbReference type="Proteomes" id="UP000318582"/>
    </source>
</evidence>
<dbReference type="InterPro" id="IPR000868">
    <property type="entry name" value="Isochorismatase-like_dom"/>
</dbReference>
<dbReference type="Proteomes" id="UP000318582">
    <property type="component" value="Unassembled WGS sequence"/>
</dbReference>
<proteinExistence type="inferred from homology"/>
<dbReference type="SUPFAM" id="SSF52499">
    <property type="entry name" value="Isochorismatase-like hydrolases"/>
    <property type="match status" value="1"/>
</dbReference>
<gene>
    <name evidence="3" type="ORF">PhCBS80983_g05159</name>
</gene>
<evidence type="ECO:0000259" key="2">
    <source>
        <dbReference type="Pfam" id="PF00857"/>
    </source>
</evidence>
<accession>A0A507DVZ1</accession>
<evidence type="ECO:0000256" key="1">
    <source>
        <dbReference type="ARBA" id="ARBA00006336"/>
    </source>
</evidence>